<dbReference type="Proteomes" id="UP000616151">
    <property type="component" value="Unassembled WGS sequence"/>
</dbReference>
<evidence type="ECO:0000313" key="2">
    <source>
        <dbReference type="Proteomes" id="UP000616151"/>
    </source>
</evidence>
<dbReference type="EMBL" id="JAENHL010000008">
    <property type="protein sequence ID" value="MBK1869774.1"/>
    <property type="molecule type" value="Genomic_DNA"/>
</dbReference>
<gene>
    <name evidence="1" type="ORF">JHL16_25655</name>
</gene>
<evidence type="ECO:0000313" key="1">
    <source>
        <dbReference type="EMBL" id="MBK1869774.1"/>
    </source>
</evidence>
<comment type="caution">
    <text evidence="1">The sequence shown here is derived from an EMBL/GenBank/DDBJ whole genome shotgun (WGS) entry which is preliminary data.</text>
</comment>
<protein>
    <submittedName>
        <fullName evidence="1">Aldehyde dehydrogenase family protein</fullName>
    </submittedName>
</protein>
<name>A0ACC5RAQ4_9HYPH</name>
<organism evidence="1 2">
    <name type="scientific">Taklimakanibacter albus</name>
    <dbReference type="NCBI Taxonomy" id="2800327"/>
    <lineage>
        <taxon>Bacteria</taxon>
        <taxon>Pseudomonadati</taxon>
        <taxon>Pseudomonadota</taxon>
        <taxon>Alphaproteobacteria</taxon>
        <taxon>Hyphomicrobiales</taxon>
        <taxon>Aestuariivirgaceae</taxon>
        <taxon>Taklimakanibacter</taxon>
    </lineage>
</organism>
<accession>A0ACC5RAQ4</accession>
<proteinExistence type="predicted"/>
<reference evidence="1" key="1">
    <citation type="submission" date="2021-01" db="EMBL/GenBank/DDBJ databases">
        <authorList>
            <person name="Sun Q."/>
        </authorList>
    </citation>
    <scope>NUCLEOTIDE SEQUENCE</scope>
    <source>
        <strain evidence="1">YIM B02566</strain>
    </source>
</reference>
<sequence>MQSAFANFIDGEWVAASRTVANINPSDLSDVIGHYAQGDGDQLARAIAAARRAAEAWGRTPIEQRYKALMAIGRELITRSAELGELLSREEGKPRAEGVGEVYRAGQFFEFYAAECHRQYGENAESVRPGIDVDVRREPVGVVAVISPWNFPMATASWKIAPALAYGNAVIWKPSNLTPASAWALAEIISRQNLPPGTFNLMMGSGAVIGSALVASPDIDAITLTGSRETGRVVAIACAPNLTKLQLEMGSKNALAVMDDADLDLAVAHAVNGAFFGSGQKCTASSRIIVDRKLHDAFVDRFVMAATALKVGHALDEGTQIGPVADATQLAAAEGYVALGKTAGAELSCGGARAEARTEGYYFSPTVFTGTSNDMKINREEMFVPIACVIKAEDYDHAVTIVNDTEFGLTAGIITQSLARASAFRRDVRTGCVMVNLPTAGTDYHVPFGGRKHSSHGPREQGRAAAEFYTAVKTSYINAGRAA</sequence>
<keyword evidence="2" id="KW-1185">Reference proteome</keyword>